<dbReference type="AlphaFoldDB" id="A0ABC9TMG3"/>
<accession>A0ABC9TMG3</accession>
<comment type="caution">
    <text evidence="1">The sequence shown here is derived from an EMBL/GenBank/DDBJ whole genome shotgun (WGS) entry which is preliminary data.</text>
</comment>
<organism evidence="1 2">
    <name type="scientific">Enterococcus faecalis RP2S-4</name>
    <dbReference type="NCBI Taxonomy" id="1244145"/>
    <lineage>
        <taxon>Bacteria</taxon>
        <taxon>Bacillati</taxon>
        <taxon>Bacillota</taxon>
        <taxon>Bacilli</taxon>
        <taxon>Lactobacillales</taxon>
        <taxon>Enterococcaceae</taxon>
        <taxon>Enterococcus</taxon>
    </lineage>
</organism>
<name>A0ABC9TMG3_ENTFL</name>
<reference evidence="1 2" key="1">
    <citation type="submission" date="2013-06" db="EMBL/GenBank/DDBJ databases">
        <authorList>
            <person name="Weinstock G."/>
            <person name="Sodergren E."/>
            <person name="Lobos E.A."/>
            <person name="Fulton L."/>
            <person name="Fulton R."/>
            <person name="Courtney L."/>
            <person name="Fronick C."/>
            <person name="O'Laughlin M."/>
            <person name="Godfrey J."/>
            <person name="Wilson R.M."/>
            <person name="Miner T."/>
            <person name="Farmer C."/>
            <person name="Delehaunty K."/>
            <person name="Cordes M."/>
            <person name="Minx P."/>
            <person name="Tomlinson C."/>
            <person name="Chen J."/>
            <person name="Wollam A."/>
            <person name="Pepin K.H."/>
            <person name="Bhonagiri V."/>
            <person name="Zhang X."/>
            <person name="Warren W."/>
            <person name="Mitreva M."/>
            <person name="Mardis E.R."/>
            <person name="Wilson R.K."/>
        </authorList>
    </citation>
    <scope>NUCLEOTIDE SEQUENCE [LARGE SCALE GENOMIC DNA]</scope>
    <source>
        <strain evidence="1 2">RP2S-4</strain>
    </source>
</reference>
<gene>
    <name evidence="1" type="ORF">D358_00519</name>
</gene>
<dbReference type="EMBL" id="ATIR01000014">
    <property type="protein sequence ID" value="EPI11161.1"/>
    <property type="molecule type" value="Genomic_DNA"/>
</dbReference>
<sequence>MLFRGKTGCFLTTLVLKIQPKIFVLIQLMARGSAFGNFGLVFQC</sequence>
<dbReference type="Proteomes" id="UP000015750">
    <property type="component" value="Unassembled WGS sequence"/>
</dbReference>
<evidence type="ECO:0000313" key="2">
    <source>
        <dbReference type="Proteomes" id="UP000015750"/>
    </source>
</evidence>
<proteinExistence type="predicted"/>
<protein>
    <submittedName>
        <fullName evidence="1">Uncharacterized protein</fullName>
    </submittedName>
</protein>
<evidence type="ECO:0000313" key="1">
    <source>
        <dbReference type="EMBL" id="EPI11161.1"/>
    </source>
</evidence>